<feature type="domain" description="HTH LytTR-type" evidence="2">
    <location>
        <begin position="130"/>
        <end position="218"/>
    </location>
</feature>
<dbReference type="GO" id="GO:0003677">
    <property type="term" value="F:DNA binding"/>
    <property type="evidence" value="ECO:0007669"/>
    <property type="project" value="InterPro"/>
</dbReference>
<sequence>MIIVVVEDNRILREREIKAIRKALKDYNYKIVEYSDFTKELKKLIQTPDFKIYVLDIELLNSSGIDIANFIRDYDDMSEIIMCSFHYELEYKVLKSKLKILDFVSKYDNAYVNLTNLILEVFNKHSRKILKITDKGVILFIVMKDILYISKEKNTRKCVIKTFNNEYLVNKNLEEIKQELNSDFIQVSRNCIVNQNNVEEYNFKDSKIKFKNGEEIDVVLKSFIEKIKF</sequence>
<dbReference type="InterPro" id="IPR011006">
    <property type="entry name" value="CheY-like_superfamily"/>
</dbReference>
<dbReference type="CDD" id="cd00156">
    <property type="entry name" value="REC"/>
    <property type="match status" value="1"/>
</dbReference>
<dbReference type="SUPFAM" id="SSF52172">
    <property type="entry name" value="CheY-like"/>
    <property type="match status" value="1"/>
</dbReference>
<dbReference type="InterPro" id="IPR046947">
    <property type="entry name" value="LytR-like"/>
</dbReference>
<organism evidence="3">
    <name type="scientific">Siphoviridae sp. ctGQT3</name>
    <dbReference type="NCBI Taxonomy" id="2825412"/>
    <lineage>
        <taxon>Viruses</taxon>
        <taxon>Duplodnaviria</taxon>
        <taxon>Heunggongvirae</taxon>
        <taxon>Uroviricota</taxon>
        <taxon>Caudoviricetes</taxon>
    </lineage>
</organism>
<dbReference type="PANTHER" id="PTHR37299">
    <property type="entry name" value="TRANSCRIPTIONAL REGULATOR-RELATED"/>
    <property type="match status" value="1"/>
</dbReference>
<evidence type="ECO:0000259" key="2">
    <source>
        <dbReference type="PROSITE" id="PS50930"/>
    </source>
</evidence>
<dbReference type="SMART" id="SM00850">
    <property type="entry name" value="LytTR"/>
    <property type="match status" value="1"/>
</dbReference>
<dbReference type="InterPro" id="IPR001789">
    <property type="entry name" value="Sig_transdc_resp-reg_receiver"/>
</dbReference>
<dbReference type="GO" id="GO:0000156">
    <property type="term" value="F:phosphorelay response regulator activity"/>
    <property type="evidence" value="ECO:0007669"/>
    <property type="project" value="InterPro"/>
</dbReference>
<dbReference type="PROSITE" id="PS50930">
    <property type="entry name" value="HTH_LYTTR"/>
    <property type="match status" value="1"/>
</dbReference>
<dbReference type="Gene3D" id="2.40.50.1020">
    <property type="entry name" value="LytTr DNA-binding domain"/>
    <property type="match status" value="1"/>
</dbReference>
<dbReference type="PANTHER" id="PTHR37299:SF1">
    <property type="entry name" value="STAGE 0 SPORULATION PROTEIN A HOMOLOG"/>
    <property type="match status" value="1"/>
</dbReference>
<dbReference type="PROSITE" id="PS50110">
    <property type="entry name" value="RESPONSE_REGULATORY"/>
    <property type="match status" value="1"/>
</dbReference>
<name>A0A8S5UE78_9CAUD</name>
<protein>
    <submittedName>
        <fullName evidence="3">Response regulator</fullName>
    </submittedName>
</protein>
<dbReference type="Gene3D" id="3.40.50.2300">
    <property type="match status" value="1"/>
</dbReference>
<reference evidence="3" key="1">
    <citation type="journal article" date="2021" name="Proc. Natl. Acad. Sci. U.S.A.">
        <title>A Catalog of Tens of Thousands of Viruses from Human Metagenomes Reveals Hidden Associations with Chronic Diseases.</title>
        <authorList>
            <person name="Tisza M.J."/>
            <person name="Buck C.B."/>
        </authorList>
    </citation>
    <scope>NUCLEOTIDE SEQUENCE</scope>
    <source>
        <strain evidence="3">CtGQT3</strain>
    </source>
</reference>
<dbReference type="Pfam" id="PF00072">
    <property type="entry name" value="Response_reg"/>
    <property type="match status" value="1"/>
</dbReference>
<evidence type="ECO:0000259" key="1">
    <source>
        <dbReference type="PROSITE" id="PS50110"/>
    </source>
</evidence>
<dbReference type="Pfam" id="PF04397">
    <property type="entry name" value="LytTR"/>
    <property type="match status" value="1"/>
</dbReference>
<evidence type="ECO:0000313" key="3">
    <source>
        <dbReference type="EMBL" id="DAF92706.1"/>
    </source>
</evidence>
<dbReference type="SMART" id="SM00448">
    <property type="entry name" value="REC"/>
    <property type="match status" value="1"/>
</dbReference>
<accession>A0A8S5UE78</accession>
<dbReference type="InterPro" id="IPR007492">
    <property type="entry name" value="LytTR_DNA-bd_dom"/>
</dbReference>
<feature type="domain" description="Response regulatory" evidence="1">
    <location>
        <begin position="2"/>
        <end position="121"/>
    </location>
</feature>
<proteinExistence type="predicted"/>
<dbReference type="EMBL" id="BK016071">
    <property type="protein sequence ID" value="DAF92706.1"/>
    <property type="molecule type" value="Genomic_DNA"/>
</dbReference>